<reference evidence="18 19" key="1">
    <citation type="journal article" date="2011" name="Proc. Natl. Acad. Sci. U.S.A.">
        <title>Genetic diversity and population structure of the endangered marsupial Sarcophilus harrisii (Tasmanian devil).</title>
        <authorList>
            <person name="Miller W."/>
            <person name="Hayes V.M."/>
            <person name="Ratan A."/>
            <person name="Petersen D.C."/>
            <person name="Wittekindt N.E."/>
            <person name="Miller J."/>
            <person name="Walenz B."/>
            <person name="Knight J."/>
            <person name="Qi J."/>
            <person name="Zhao F."/>
            <person name="Wang Q."/>
            <person name="Bedoya-Reina O.C."/>
            <person name="Katiyar N."/>
            <person name="Tomsho L.P."/>
            <person name="Kasson L.M."/>
            <person name="Hardie R.A."/>
            <person name="Woodbridge P."/>
            <person name="Tindall E.A."/>
            <person name="Bertelsen M.F."/>
            <person name="Dixon D."/>
            <person name="Pyecroft S."/>
            <person name="Helgen K.M."/>
            <person name="Lesk A.M."/>
            <person name="Pringle T.H."/>
            <person name="Patterson N."/>
            <person name="Zhang Y."/>
            <person name="Kreiss A."/>
            <person name="Woods G.M."/>
            <person name="Jones M.E."/>
            <person name="Schuster S.C."/>
        </authorList>
    </citation>
    <scope>NUCLEOTIDE SEQUENCE [LARGE SCALE GENOMIC DNA]</scope>
</reference>
<reference evidence="18" key="3">
    <citation type="submission" date="2025-09" db="UniProtKB">
        <authorList>
            <consortium name="Ensembl"/>
        </authorList>
    </citation>
    <scope>IDENTIFICATION</scope>
</reference>
<dbReference type="InterPro" id="IPR016130">
    <property type="entry name" value="Tyr_Pase_AS"/>
</dbReference>
<dbReference type="GO" id="GO:0035773">
    <property type="term" value="P:insulin secretion involved in cellular response to glucose stimulus"/>
    <property type="evidence" value="ECO:0007669"/>
    <property type="project" value="TreeGrafter"/>
</dbReference>
<dbReference type="GO" id="GO:0051046">
    <property type="term" value="P:regulation of secretion"/>
    <property type="evidence" value="ECO:0007669"/>
    <property type="project" value="TreeGrafter"/>
</dbReference>
<evidence type="ECO:0000259" key="16">
    <source>
        <dbReference type="PROSITE" id="PS50055"/>
    </source>
</evidence>
<dbReference type="SUPFAM" id="SSF52799">
    <property type="entry name" value="(Phosphotyrosine protein) phosphatases II"/>
    <property type="match status" value="1"/>
</dbReference>
<dbReference type="Pfam" id="PF11548">
    <property type="entry name" value="Receptor_IA-2"/>
    <property type="match status" value="1"/>
</dbReference>
<keyword evidence="9" id="KW-0325">Glycoprotein</keyword>
<dbReference type="InterPro" id="IPR000387">
    <property type="entry name" value="Tyr_Pase_dom"/>
</dbReference>
<keyword evidence="3 14" id="KW-0812">Transmembrane</keyword>
<dbReference type="InParanoid" id="A0A7N4P665"/>
<feature type="compositionally biased region" description="Low complexity" evidence="13">
    <location>
        <begin position="760"/>
        <end position="774"/>
    </location>
</feature>
<dbReference type="InterPro" id="IPR003595">
    <property type="entry name" value="Tyr_Pase_cat"/>
</dbReference>
<dbReference type="PROSITE" id="PS50055">
    <property type="entry name" value="TYR_PHOSPHATASE_PTP"/>
    <property type="match status" value="1"/>
</dbReference>
<reference evidence="18" key="2">
    <citation type="submission" date="2025-08" db="UniProtKB">
        <authorList>
            <consortium name="Ensembl"/>
        </authorList>
    </citation>
    <scope>IDENTIFICATION</scope>
</reference>
<feature type="region of interest" description="Disordered" evidence="13">
    <location>
        <begin position="731"/>
        <end position="774"/>
    </location>
</feature>
<dbReference type="GO" id="GO:0045202">
    <property type="term" value="C:synapse"/>
    <property type="evidence" value="ECO:0007669"/>
    <property type="project" value="UniProtKB-SubCell"/>
</dbReference>
<evidence type="ECO:0000256" key="6">
    <source>
        <dbReference type="ARBA" id="ARBA00023018"/>
    </source>
</evidence>
<name>A0A7N4P665_SARHA</name>
<dbReference type="InterPro" id="IPR029021">
    <property type="entry name" value="Prot-tyrosine_phosphatase-like"/>
</dbReference>
<evidence type="ECO:0000256" key="5">
    <source>
        <dbReference type="ARBA" id="ARBA00022989"/>
    </source>
</evidence>
<dbReference type="GO" id="GO:0004725">
    <property type="term" value="F:protein tyrosine phosphatase activity"/>
    <property type="evidence" value="ECO:0007669"/>
    <property type="project" value="InterPro"/>
</dbReference>
<sequence>MGSPPRSVAPGPPPPPLLLLLLSAFPAAAAAAAAASARGRPLPGRFGCLFEDDLCRPFEICVNDGVFGRCQQGPVIDTYRYEISPPVLEHLRTILQKLSHRGFTWQDDYTQGTVEQELENIPKIYQWHPDSLASDGINSIRTLKPKIDNKRPSSLEKDINLAKSLQQYLTYLKILTRASTPDVYARIKSDKAALQNNVFPEYLLNYIVQKARGSSPELTYVPISHPNYPDNPSLRTFSQIQPDTFSYNSDPDLDKQNLMAALKVYMAQKENPDKGSSGRTRDGPHFGDRFLSPYNEAFSKEEEMDVKAKPLFLLQTGLRELRPGSGLSVQKLVSVPGDTKDSQNTLEETLIQNVLKDFRKQQGSVDNLSPLELAKVADMIAETMQSSNTEEVPGIVGVEAEGEQREQEMKGINSPESKDYQDGLMVEDNLQGSRLQESDDRVDEKVKALDTHLGSLENEQETQYLPEGLPSEKPFKIETKKSEDTESSFSSEEENAGIENVKSKTYSQELTAEKKPNADPEANEFLQFQDWMQGTLKQDERLAEEPPKIPEEGLQLEVKSSDEEEYGYIMTEKDPLSVEKGKKLIKALEYLLKLPPATIVDVSVLGPAVTFKVSSSFQNMTTADVAKAAADNKDELEKASGLKILRTGIGSKSKVKLLPHGVEQEDSTKFIILTLISIACIIGVLLASGVLYCLRHSSHHKLKEKLSALGTDSGSDATAAYQELCRQRMAVKTSDRPEPLHTSRINSVSSQFSDGPIPSPSARSSTSSWSEEPVQSNMDISTGHMILSYMEDHLKNKNRLEKEWEALCAYQAEPNTSLVAQKKENVQKNRSPTVLTYDHSRVLLKSENSHDNSDYINASPIMDHDPRNPAYIATQGPLPATVADFWQMVWENGCVVIVMLTPLTENGVKQCYHYWPDEGSNLYHIYEVNLVSEHIWCEDFLVRSFYLKNLQTNETRTVTQFHFLSWYDQGVPSSTRSLLDFRRKVNKCYRGRSCPIIVHCSDGAGRSGTYVLIDMVLNKMAKGAKEIDIAATLEHLRDQRPGMVQTKEQFEFALTAVAEEVNAILKALPQ</sequence>
<feature type="signal peptide" evidence="15">
    <location>
        <begin position="1"/>
        <end position="30"/>
    </location>
</feature>
<evidence type="ECO:0000256" key="3">
    <source>
        <dbReference type="ARBA" id="ARBA00022692"/>
    </source>
</evidence>
<dbReference type="CTD" id="5799"/>
<feature type="compositionally biased region" description="Basic and acidic residues" evidence="13">
    <location>
        <begin position="473"/>
        <end position="484"/>
    </location>
</feature>
<evidence type="ECO:0000256" key="13">
    <source>
        <dbReference type="SAM" id="MobiDB-lite"/>
    </source>
</evidence>
<dbReference type="PRINTS" id="PR00700">
    <property type="entry name" value="PRTYPHPHTASE"/>
</dbReference>
<dbReference type="InterPro" id="IPR000242">
    <property type="entry name" value="PTP_cat"/>
</dbReference>
<keyword evidence="6" id="KW-0770">Synapse</keyword>
<dbReference type="Gene3D" id="3.90.190.10">
    <property type="entry name" value="Protein tyrosine phosphatase superfamily"/>
    <property type="match status" value="1"/>
</dbReference>
<evidence type="ECO:0000256" key="7">
    <source>
        <dbReference type="ARBA" id="ARBA00023136"/>
    </source>
</evidence>
<evidence type="ECO:0000256" key="4">
    <source>
        <dbReference type="ARBA" id="ARBA00022729"/>
    </source>
</evidence>
<evidence type="ECO:0000256" key="9">
    <source>
        <dbReference type="ARBA" id="ARBA00023180"/>
    </source>
</evidence>
<evidence type="ECO:0000256" key="10">
    <source>
        <dbReference type="ARBA" id="ARBA00023329"/>
    </source>
</evidence>
<dbReference type="PROSITE" id="PS00383">
    <property type="entry name" value="TYR_PHOSPHATASE_1"/>
    <property type="match status" value="1"/>
</dbReference>
<dbReference type="Gene3D" id="3.30.70.2470">
    <property type="entry name" value="Protein-tyrosine phosphatase receptor IA-2 ectodomain"/>
    <property type="match status" value="1"/>
</dbReference>
<dbReference type="InterPro" id="IPR038112">
    <property type="entry name" value="Receptor_IA-2_ectodomain_sf"/>
</dbReference>
<keyword evidence="10" id="KW-0968">Cytoplasmic vesicle</keyword>
<dbReference type="FunFam" id="3.90.190.10:FF:000017">
    <property type="entry name" value="receptor-type tyrosine-protein phosphatase-like N isoform X2"/>
    <property type="match status" value="1"/>
</dbReference>
<feature type="chain" id="PRO_5029749925" evidence="15">
    <location>
        <begin position="31"/>
        <end position="1070"/>
    </location>
</feature>
<evidence type="ECO:0000256" key="2">
    <source>
        <dbReference type="ARBA" id="ARBA00022553"/>
    </source>
</evidence>
<keyword evidence="8" id="KW-0675">Receptor</keyword>
<keyword evidence="2" id="KW-0597">Phosphoprotein</keyword>
<dbReference type="KEGG" id="shr:100927364"/>
<dbReference type="Pfam" id="PF14948">
    <property type="entry name" value="RESP18"/>
    <property type="match status" value="1"/>
</dbReference>
<keyword evidence="7 14" id="KW-0472">Membrane</keyword>
<dbReference type="Pfam" id="PF00102">
    <property type="entry name" value="Y_phosphatase"/>
    <property type="match status" value="1"/>
</dbReference>
<dbReference type="InterPro" id="IPR021613">
    <property type="entry name" value="Receptor_IA-2_dom"/>
</dbReference>
<evidence type="ECO:0000256" key="14">
    <source>
        <dbReference type="SAM" id="Phobius"/>
    </source>
</evidence>
<evidence type="ECO:0000256" key="15">
    <source>
        <dbReference type="SAM" id="SignalP"/>
    </source>
</evidence>
<proteinExistence type="inferred from homology"/>
<dbReference type="Proteomes" id="UP000007648">
    <property type="component" value="Unassembled WGS sequence"/>
</dbReference>
<dbReference type="GeneID" id="100927364"/>
<dbReference type="AlphaFoldDB" id="A0A7N4P665"/>
<dbReference type="PROSITE" id="PS50056">
    <property type="entry name" value="TYR_PHOSPHATASE_2"/>
    <property type="match status" value="1"/>
</dbReference>
<evidence type="ECO:0000256" key="8">
    <source>
        <dbReference type="ARBA" id="ARBA00023170"/>
    </source>
</evidence>
<evidence type="ECO:0000313" key="18">
    <source>
        <dbReference type="Ensembl" id="ENSSHAP00000033756.1"/>
    </source>
</evidence>
<dbReference type="InterPro" id="IPR029403">
    <property type="entry name" value="RESP18_dom"/>
</dbReference>
<keyword evidence="5 14" id="KW-1133">Transmembrane helix</keyword>
<evidence type="ECO:0000259" key="17">
    <source>
        <dbReference type="PROSITE" id="PS50056"/>
    </source>
</evidence>
<protein>
    <submittedName>
        <fullName evidence="18">Protein tyrosine phosphatase receptor type N2</fullName>
    </submittedName>
</protein>
<dbReference type="FunCoup" id="A0A7N4P665">
    <property type="interactions" value="385"/>
</dbReference>
<feature type="compositionally biased region" description="Polar residues" evidence="13">
    <location>
        <begin position="743"/>
        <end position="753"/>
    </location>
</feature>
<organism evidence="18 19">
    <name type="scientific">Sarcophilus harrisii</name>
    <name type="common">Tasmanian devil</name>
    <name type="synonym">Sarcophilus laniarius</name>
    <dbReference type="NCBI Taxonomy" id="9305"/>
    <lineage>
        <taxon>Eukaryota</taxon>
        <taxon>Metazoa</taxon>
        <taxon>Chordata</taxon>
        <taxon>Craniata</taxon>
        <taxon>Vertebrata</taxon>
        <taxon>Euteleostomi</taxon>
        <taxon>Mammalia</taxon>
        <taxon>Metatheria</taxon>
        <taxon>Dasyuromorphia</taxon>
        <taxon>Dasyuridae</taxon>
        <taxon>Sarcophilus</taxon>
    </lineage>
</organism>
<dbReference type="GO" id="GO:0030658">
    <property type="term" value="C:transport vesicle membrane"/>
    <property type="evidence" value="ECO:0007669"/>
    <property type="project" value="UniProtKB-SubCell"/>
</dbReference>
<keyword evidence="19" id="KW-1185">Reference proteome</keyword>
<dbReference type="OrthoDB" id="9880441at2759"/>
<dbReference type="GO" id="GO:0030141">
    <property type="term" value="C:secretory granule"/>
    <property type="evidence" value="ECO:0007669"/>
    <property type="project" value="InterPro"/>
</dbReference>
<evidence type="ECO:0000313" key="19">
    <source>
        <dbReference type="Proteomes" id="UP000007648"/>
    </source>
</evidence>
<dbReference type="SMART" id="SM00194">
    <property type="entry name" value="PTPc"/>
    <property type="match status" value="1"/>
</dbReference>
<feature type="domain" description="Tyrosine-protein phosphatase" evidence="16">
    <location>
        <begin position="800"/>
        <end position="1060"/>
    </location>
</feature>
<evidence type="ECO:0000256" key="1">
    <source>
        <dbReference type="ARBA" id="ARBA00004212"/>
    </source>
</evidence>
<feature type="region of interest" description="Disordered" evidence="13">
    <location>
        <begin position="451"/>
        <end position="518"/>
    </location>
</feature>
<gene>
    <name evidence="18" type="primary">PTPRN2</name>
</gene>
<dbReference type="SMART" id="SM00404">
    <property type="entry name" value="PTPc_motif"/>
    <property type="match status" value="1"/>
</dbReference>
<accession>A0A7N4P665</accession>
<dbReference type="CDD" id="cd14610">
    <property type="entry name" value="R-PTP-N2"/>
    <property type="match status" value="1"/>
</dbReference>
<feature type="domain" description="Tyrosine specific protein phosphatases" evidence="17">
    <location>
        <begin position="979"/>
        <end position="1051"/>
    </location>
</feature>
<comment type="subcellular location">
    <subcellularLocation>
        <location evidence="1">Cytoplasmic vesicle</location>
        <location evidence="1">Secretory vesicle membrane</location>
        <topology evidence="1">Single-pass type I membrane protein</topology>
    </subcellularLocation>
    <subcellularLocation>
        <location evidence="12">Synapse</location>
    </subcellularLocation>
</comment>
<dbReference type="SMART" id="SM01305">
    <property type="entry name" value="RESP18"/>
    <property type="match status" value="1"/>
</dbReference>
<dbReference type="PANTHER" id="PTHR46106:SF5">
    <property type="entry name" value="RECEPTOR-TYPE TYROSINE-PROTEIN PHOSPHATASE N2"/>
    <property type="match status" value="1"/>
</dbReference>
<dbReference type="Ensembl" id="ENSSHAT00000044825.1">
    <property type="protein sequence ID" value="ENSSHAP00000033756.1"/>
    <property type="gene ID" value="ENSSHAG00000028187.1"/>
</dbReference>
<comment type="similarity">
    <text evidence="11">Belongs to the protein-tyrosine phosphatase family. Receptor class 8 subfamily.</text>
</comment>
<evidence type="ECO:0000256" key="12">
    <source>
        <dbReference type="ARBA" id="ARBA00034103"/>
    </source>
</evidence>
<dbReference type="RefSeq" id="XP_031793592.1">
    <property type="nucleotide sequence ID" value="XM_031937732.1"/>
</dbReference>
<dbReference type="InterPro" id="IPR033522">
    <property type="entry name" value="IA-2/IA-2_beta"/>
</dbReference>
<evidence type="ECO:0000256" key="11">
    <source>
        <dbReference type="ARBA" id="ARBA00025723"/>
    </source>
</evidence>
<feature type="transmembrane region" description="Helical" evidence="14">
    <location>
        <begin position="670"/>
        <end position="694"/>
    </location>
</feature>
<dbReference type="PANTHER" id="PTHR46106">
    <property type="entry name" value="IA-2 PROTEIN TYROSINE PHOSPHATASE, ISOFORM C"/>
    <property type="match status" value="1"/>
</dbReference>
<keyword evidence="4 15" id="KW-0732">Signal</keyword>
<dbReference type="GeneTree" id="ENSGT00940000165471"/>